<feature type="transmembrane region" description="Helical" evidence="2">
    <location>
        <begin position="321"/>
        <end position="340"/>
    </location>
</feature>
<keyword evidence="2" id="KW-0812">Transmembrane</keyword>
<reference evidence="3" key="2">
    <citation type="journal article" date="2023" name="Microbiol Resour">
        <title>Decontamination and Annotation of the Draft Genome Sequence of the Oomycete Lagenidium giganteum ARSEF 373.</title>
        <authorList>
            <person name="Morgan W.R."/>
            <person name="Tartar A."/>
        </authorList>
    </citation>
    <scope>NUCLEOTIDE SEQUENCE</scope>
    <source>
        <strain evidence="3">ARSEF 373</strain>
    </source>
</reference>
<feature type="transmembrane region" description="Helical" evidence="2">
    <location>
        <begin position="138"/>
        <end position="156"/>
    </location>
</feature>
<name>A0AAV2YHI3_9STRA</name>
<evidence type="ECO:0000256" key="2">
    <source>
        <dbReference type="SAM" id="Phobius"/>
    </source>
</evidence>
<comment type="caution">
    <text evidence="3">The sequence shown here is derived from an EMBL/GenBank/DDBJ whole genome shotgun (WGS) entry which is preliminary data.</text>
</comment>
<feature type="transmembrane region" description="Helical" evidence="2">
    <location>
        <begin position="295"/>
        <end position="315"/>
    </location>
</feature>
<protein>
    <submittedName>
        <fullName evidence="3">Uncharacterized protein</fullName>
    </submittedName>
</protein>
<gene>
    <name evidence="3" type="ORF">N0F65_011775</name>
</gene>
<dbReference type="Proteomes" id="UP001146120">
    <property type="component" value="Unassembled WGS sequence"/>
</dbReference>
<feature type="transmembrane region" description="Helical" evidence="2">
    <location>
        <begin position="784"/>
        <end position="804"/>
    </location>
</feature>
<feature type="region of interest" description="Disordered" evidence="1">
    <location>
        <begin position="1"/>
        <end position="25"/>
    </location>
</feature>
<reference evidence="3" key="1">
    <citation type="submission" date="2022-11" db="EMBL/GenBank/DDBJ databases">
        <authorList>
            <person name="Morgan W.R."/>
            <person name="Tartar A."/>
        </authorList>
    </citation>
    <scope>NUCLEOTIDE SEQUENCE</scope>
    <source>
        <strain evidence="3">ARSEF 373</strain>
    </source>
</reference>
<dbReference type="AlphaFoldDB" id="A0AAV2YHI3"/>
<evidence type="ECO:0000313" key="4">
    <source>
        <dbReference type="Proteomes" id="UP001146120"/>
    </source>
</evidence>
<feature type="transmembrane region" description="Helical" evidence="2">
    <location>
        <begin position="913"/>
        <end position="933"/>
    </location>
</feature>
<organism evidence="3 4">
    <name type="scientific">Lagenidium giganteum</name>
    <dbReference type="NCBI Taxonomy" id="4803"/>
    <lineage>
        <taxon>Eukaryota</taxon>
        <taxon>Sar</taxon>
        <taxon>Stramenopiles</taxon>
        <taxon>Oomycota</taxon>
        <taxon>Peronosporomycetes</taxon>
        <taxon>Pythiales</taxon>
        <taxon>Pythiaceae</taxon>
    </lineage>
</organism>
<sequence>MATPYAADSPTRTRHGGLDARRAAQEEHDDLLRQSVCYWRMTQPQVDDINEDDECMSSSDTESENEYEVLCPSDRKTKKILAHSEYYDKFMPHATPVAESLLAICGSFPVRMAPVVLSALVRRFTEVRFNWETKTLQSFLEVACWVSVTYVAYTIYHDVLWAFQLGTFVGALMSICDEVMLHFARGLARVIRNQPGGGDALQRLGFDVPKDGKAPTDGQEVLPIKNCVFGYLGIVTIRAIWAHFHDVKHFALVTAAVGVAFVVTGEFFCLWLPTRRIGLTLQSRWTQVAHNWRVHFVRSLIELLCWTLTTAYLYWTTQCFLHALQVGTLVAVAVCLSSGLKELPNRFTNDELASSDYMYWQEHAAGDIFLTISETLVKIQTTALRLGHALEHEAMAIQQHSRFAIDDEAIMKEGAHARVAAHLARSRESGADTERAVTDDAAQTTTRSKASAALARSVAHSWSGLLSSFLNALFATLLALSTYALNSLTKTEIDLGMVQESWSDAAGDCPVMTLLQGNVSLGAVTKSNATLTDLQGDECNFKNWTCAEKLRPNTERVLALLVPTFASISDFDVPELASAPSRVQMQYVSQLSGSNVPMVQYWLPGSEWAVVCSFLLVSYRPESEFLADIKPVAMCSKRQYDPDWICENDVALDVATFVTKVQAGKTAYYGKTTRGELYNNPGHMAKVTGSIKGIGDLQVIPSVEEFNDGVLVLRAIWDIAMAYKCKGTFNFDTYRGMRVQGQGKVSFTWSPDVLLVTNSVVLWSMVMYSALAQLLYLPRSHVCVVPVFMSKTFYGIIVLAFALYNNNKVQVLTTFLSLYEVSQFNTEPYRLSGPIMIASIVAIMSGTAVQLAFNPHLVTPSYILTIVSVANFIIVFVLEAYVFPFKSKVIEQPCALSTSTDCWYYSATKTNYYRSPLFALCIILCAILYLRILKQHMPRDLRSIPEPLFKRRASANPSGKVRVLSNGVLVLPVMERTHDAPIHNSVLRLFSTASVRVLATSTAGGCVHVLPDGQILVDAGVLLNKNFVRVCDNYALRSCNVKYAMLCRFLPRPLSYALSSMVGLTLALRVEGDELTNQFVFLALHEMKLHKTTQITGYYA</sequence>
<feature type="transmembrane region" description="Helical" evidence="2">
    <location>
        <begin position="831"/>
        <end position="853"/>
    </location>
</feature>
<evidence type="ECO:0000256" key="1">
    <source>
        <dbReference type="SAM" id="MobiDB-lite"/>
    </source>
</evidence>
<accession>A0AAV2YHI3</accession>
<feature type="transmembrane region" description="Helical" evidence="2">
    <location>
        <begin position="250"/>
        <end position="274"/>
    </location>
</feature>
<dbReference type="EMBL" id="DAKRPA010000382">
    <property type="protein sequence ID" value="DAZ92802.1"/>
    <property type="molecule type" value="Genomic_DNA"/>
</dbReference>
<feature type="transmembrane region" description="Helical" evidence="2">
    <location>
        <begin position="162"/>
        <end position="184"/>
    </location>
</feature>
<keyword evidence="4" id="KW-1185">Reference proteome</keyword>
<keyword evidence="2" id="KW-1133">Transmembrane helix</keyword>
<feature type="transmembrane region" description="Helical" evidence="2">
    <location>
        <begin position="228"/>
        <end position="244"/>
    </location>
</feature>
<feature type="transmembrane region" description="Helical" evidence="2">
    <location>
        <begin position="862"/>
        <end position="883"/>
    </location>
</feature>
<evidence type="ECO:0000313" key="3">
    <source>
        <dbReference type="EMBL" id="DAZ92802.1"/>
    </source>
</evidence>
<keyword evidence="2" id="KW-0472">Membrane</keyword>
<feature type="compositionally biased region" description="Basic and acidic residues" evidence="1">
    <location>
        <begin position="16"/>
        <end position="25"/>
    </location>
</feature>
<proteinExistence type="predicted"/>